<dbReference type="GO" id="GO:0016788">
    <property type="term" value="F:hydrolase activity, acting on ester bonds"/>
    <property type="evidence" value="ECO:0007669"/>
    <property type="project" value="InterPro"/>
</dbReference>
<dbReference type="CDD" id="cd01310">
    <property type="entry name" value="TatD_DNAse"/>
    <property type="match status" value="1"/>
</dbReference>
<protein>
    <submittedName>
        <fullName evidence="5">TatD DNase family protein</fullName>
    </submittedName>
</protein>
<feature type="binding site" evidence="4">
    <location>
        <position position="9"/>
    </location>
    <ligand>
        <name>a divalent metal cation</name>
        <dbReference type="ChEBI" id="CHEBI:60240"/>
        <label>1</label>
    </ligand>
</feature>
<dbReference type="OrthoDB" id="9810005at2"/>
<feature type="binding site" evidence="4">
    <location>
        <position position="204"/>
    </location>
    <ligand>
        <name>a divalent metal cation</name>
        <dbReference type="ChEBI" id="CHEBI:60240"/>
        <label>1</label>
    </ligand>
</feature>
<keyword evidence="2 4" id="KW-0479">Metal-binding</keyword>
<dbReference type="Pfam" id="PF01026">
    <property type="entry name" value="TatD_DNase"/>
    <property type="match status" value="1"/>
</dbReference>
<feature type="binding site" evidence="4">
    <location>
        <position position="7"/>
    </location>
    <ligand>
        <name>a divalent metal cation</name>
        <dbReference type="ChEBI" id="CHEBI:60240"/>
        <label>1</label>
    </ligand>
</feature>
<dbReference type="NCBIfam" id="TIGR00010">
    <property type="entry name" value="YchF/TatD family DNA exonuclease"/>
    <property type="match status" value="1"/>
</dbReference>
<feature type="binding site" evidence="4">
    <location>
        <position position="94"/>
    </location>
    <ligand>
        <name>a divalent metal cation</name>
        <dbReference type="ChEBI" id="CHEBI:60240"/>
        <label>1</label>
    </ligand>
</feature>
<accession>A0A2W7S1L1</accession>
<dbReference type="GO" id="GO:0046872">
    <property type="term" value="F:metal ion binding"/>
    <property type="evidence" value="ECO:0007669"/>
    <property type="project" value="UniProtKB-KW"/>
</dbReference>
<feature type="binding site" evidence="4">
    <location>
        <position position="130"/>
    </location>
    <ligand>
        <name>a divalent metal cation</name>
        <dbReference type="ChEBI" id="CHEBI:60240"/>
        <label>2</label>
    </ligand>
</feature>
<dbReference type="FunFam" id="3.20.20.140:FF:000005">
    <property type="entry name" value="TatD family hydrolase"/>
    <property type="match status" value="1"/>
</dbReference>
<evidence type="ECO:0000256" key="4">
    <source>
        <dbReference type="PIRSR" id="PIRSR005902-1"/>
    </source>
</evidence>
<dbReference type="PANTHER" id="PTHR46124:SF4">
    <property type="entry name" value="HYDROLASE TATD"/>
    <property type="match status" value="1"/>
</dbReference>
<dbReference type="Proteomes" id="UP000249720">
    <property type="component" value="Unassembled WGS sequence"/>
</dbReference>
<dbReference type="PIRSF" id="PIRSF005902">
    <property type="entry name" value="DNase_TatD"/>
    <property type="match status" value="1"/>
</dbReference>
<dbReference type="SUPFAM" id="SSF51556">
    <property type="entry name" value="Metallo-dependent hydrolases"/>
    <property type="match status" value="1"/>
</dbReference>
<dbReference type="InterPro" id="IPR032466">
    <property type="entry name" value="Metal_Hydrolase"/>
</dbReference>
<keyword evidence="3" id="KW-0378">Hydrolase</keyword>
<organism evidence="5 6">
    <name type="scientific">Hydrotalea sandarakina</name>
    <dbReference type="NCBI Taxonomy" id="1004304"/>
    <lineage>
        <taxon>Bacteria</taxon>
        <taxon>Pseudomonadati</taxon>
        <taxon>Bacteroidota</taxon>
        <taxon>Chitinophagia</taxon>
        <taxon>Chitinophagales</taxon>
        <taxon>Chitinophagaceae</taxon>
        <taxon>Hydrotalea</taxon>
    </lineage>
</organism>
<evidence type="ECO:0000256" key="2">
    <source>
        <dbReference type="ARBA" id="ARBA00022723"/>
    </source>
</evidence>
<comment type="caution">
    <text evidence="5">The sequence shown here is derived from an EMBL/GenBank/DDBJ whole genome shotgun (WGS) entry which is preliminary data.</text>
</comment>
<dbReference type="PROSITE" id="PS01091">
    <property type="entry name" value="TATD_3"/>
    <property type="match status" value="1"/>
</dbReference>
<evidence type="ECO:0000256" key="1">
    <source>
        <dbReference type="ARBA" id="ARBA00009275"/>
    </source>
</evidence>
<evidence type="ECO:0000313" key="5">
    <source>
        <dbReference type="EMBL" id="PZX64640.1"/>
    </source>
</evidence>
<dbReference type="GO" id="GO:0004536">
    <property type="term" value="F:DNA nuclease activity"/>
    <property type="evidence" value="ECO:0007669"/>
    <property type="project" value="InterPro"/>
</dbReference>
<proteinExistence type="inferred from homology"/>
<dbReference type="GO" id="GO:0005829">
    <property type="term" value="C:cytosol"/>
    <property type="evidence" value="ECO:0007669"/>
    <property type="project" value="TreeGrafter"/>
</dbReference>
<comment type="similarity">
    <text evidence="1">Belongs to the metallo-dependent hydrolases superfamily. TatD-type hydrolase family.</text>
</comment>
<reference evidence="5 6" key="1">
    <citation type="submission" date="2018-06" db="EMBL/GenBank/DDBJ databases">
        <title>Genomic Encyclopedia of Archaeal and Bacterial Type Strains, Phase II (KMG-II): from individual species to whole genera.</title>
        <authorList>
            <person name="Goeker M."/>
        </authorList>
    </citation>
    <scope>NUCLEOTIDE SEQUENCE [LARGE SCALE GENOMIC DNA]</scope>
    <source>
        <strain evidence="5 6">DSM 23241</strain>
    </source>
</reference>
<feature type="binding site" evidence="4">
    <location>
        <position position="155"/>
    </location>
    <ligand>
        <name>a divalent metal cation</name>
        <dbReference type="ChEBI" id="CHEBI:60240"/>
        <label>2</label>
    </ligand>
</feature>
<dbReference type="RefSeq" id="WP_111293796.1">
    <property type="nucleotide sequence ID" value="NZ_QKZV01000002.1"/>
</dbReference>
<dbReference type="AlphaFoldDB" id="A0A2W7S1L1"/>
<dbReference type="EMBL" id="QKZV01000002">
    <property type="protein sequence ID" value="PZX64640.1"/>
    <property type="molecule type" value="Genomic_DNA"/>
</dbReference>
<dbReference type="InterPro" id="IPR015991">
    <property type="entry name" value="TatD/YcfH-like"/>
</dbReference>
<dbReference type="PANTHER" id="PTHR46124">
    <property type="entry name" value="D-AMINOACYL-TRNA DEACYLASE"/>
    <property type="match status" value="1"/>
</dbReference>
<dbReference type="Gene3D" id="3.20.20.140">
    <property type="entry name" value="Metal-dependent hydrolases"/>
    <property type="match status" value="1"/>
</dbReference>
<evidence type="ECO:0000313" key="6">
    <source>
        <dbReference type="Proteomes" id="UP000249720"/>
    </source>
</evidence>
<sequence>MQFIDTHTHLYVEEFNNDRDAVIQRALAAGITKMYLPAIDADTYDAMLQLEKQYPQNCFAMMGLHPCSVNEKVNDALQLVHQYLQQRSFAAVGEIGLDFYWDKTFTRQQYEAFDTQMQWALEYKLPIVIHTRNAMQETINRVKPFAQKGLTGIFHCFSGSYESAVQIIDMNFQLGIGGVLTYKNAGLPAVLEKIPLQHLVLETDAPYLTPVPYRGKRNETAYLQYIAEHLAVVKRVSLEELAAITTANAQKIFPI</sequence>
<dbReference type="InterPro" id="IPR018228">
    <property type="entry name" value="DNase_TatD-rel_CS"/>
</dbReference>
<dbReference type="InterPro" id="IPR001130">
    <property type="entry name" value="TatD-like"/>
</dbReference>
<keyword evidence="6" id="KW-1185">Reference proteome</keyword>
<name>A0A2W7S1L1_9BACT</name>
<gene>
    <name evidence="5" type="ORF">LX80_00837</name>
</gene>
<evidence type="ECO:0000256" key="3">
    <source>
        <dbReference type="ARBA" id="ARBA00022801"/>
    </source>
</evidence>